<evidence type="ECO:0000313" key="3">
    <source>
        <dbReference type="EMBL" id="HHS30933.1"/>
    </source>
</evidence>
<dbReference type="PANTHER" id="PTHR10458:SF22">
    <property type="entry name" value="PEPTIDE DEFORMYLASE"/>
    <property type="match status" value="1"/>
</dbReference>
<dbReference type="PRINTS" id="PR01576">
    <property type="entry name" value="PDEFORMYLASE"/>
</dbReference>
<comment type="catalytic activity">
    <reaction evidence="2">
        <text>N-terminal N-formyl-L-methionyl-[peptide] + H2O = N-terminal L-methionyl-[peptide] + formate</text>
        <dbReference type="Rhea" id="RHEA:24420"/>
        <dbReference type="Rhea" id="RHEA-COMP:10639"/>
        <dbReference type="Rhea" id="RHEA-COMP:10640"/>
        <dbReference type="ChEBI" id="CHEBI:15377"/>
        <dbReference type="ChEBI" id="CHEBI:15740"/>
        <dbReference type="ChEBI" id="CHEBI:49298"/>
        <dbReference type="ChEBI" id="CHEBI:64731"/>
        <dbReference type="EC" id="3.5.1.88"/>
    </reaction>
</comment>
<dbReference type="InterPro" id="IPR036821">
    <property type="entry name" value="Peptide_deformylase_sf"/>
</dbReference>
<organism evidence="3">
    <name type="scientific">Desulfobacca acetoxidans</name>
    <dbReference type="NCBI Taxonomy" id="60893"/>
    <lineage>
        <taxon>Bacteria</taxon>
        <taxon>Pseudomonadati</taxon>
        <taxon>Thermodesulfobacteriota</taxon>
        <taxon>Desulfobaccia</taxon>
        <taxon>Desulfobaccales</taxon>
        <taxon>Desulfobaccaceae</taxon>
        <taxon>Desulfobacca</taxon>
    </lineage>
</organism>
<dbReference type="GO" id="GO:0046872">
    <property type="term" value="F:metal ion binding"/>
    <property type="evidence" value="ECO:0007669"/>
    <property type="project" value="UniProtKB-KW"/>
</dbReference>
<dbReference type="PIRSF" id="PIRSF004749">
    <property type="entry name" value="Pep_def"/>
    <property type="match status" value="1"/>
</dbReference>
<dbReference type="NCBIfam" id="TIGR00079">
    <property type="entry name" value="pept_deformyl"/>
    <property type="match status" value="1"/>
</dbReference>
<comment type="similarity">
    <text evidence="1 2">Belongs to the polypeptide deformylase family.</text>
</comment>
<reference evidence="3" key="1">
    <citation type="journal article" date="2020" name="mSystems">
        <title>Genome- and Community-Level Interaction Insights into Carbon Utilization and Element Cycling Functions of Hydrothermarchaeota in Hydrothermal Sediment.</title>
        <authorList>
            <person name="Zhou Z."/>
            <person name="Liu Y."/>
            <person name="Xu W."/>
            <person name="Pan J."/>
            <person name="Luo Z.H."/>
            <person name="Li M."/>
        </authorList>
    </citation>
    <scope>NUCLEOTIDE SEQUENCE [LARGE SCALE GENOMIC DNA]</scope>
    <source>
        <strain evidence="3">SpSt-767</strain>
    </source>
</reference>
<dbReference type="HAMAP" id="MF_00163">
    <property type="entry name" value="Pep_deformylase"/>
    <property type="match status" value="1"/>
</dbReference>
<name>A0A7V6A6G9_9BACT</name>
<keyword evidence="2" id="KW-0479">Metal-binding</keyword>
<feature type="binding site" evidence="2">
    <location>
        <position position="93"/>
    </location>
    <ligand>
        <name>Fe cation</name>
        <dbReference type="ChEBI" id="CHEBI:24875"/>
    </ligand>
</feature>
<feature type="binding site" evidence="2">
    <location>
        <position position="139"/>
    </location>
    <ligand>
        <name>Fe cation</name>
        <dbReference type="ChEBI" id="CHEBI:24875"/>
    </ligand>
</feature>
<dbReference type="EMBL" id="DTGR01000225">
    <property type="protein sequence ID" value="HHS30933.1"/>
    <property type="molecule type" value="Genomic_DNA"/>
</dbReference>
<dbReference type="Gene3D" id="3.90.45.10">
    <property type="entry name" value="Peptide deformylase"/>
    <property type="match status" value="1"/>
</dbReference>
<dbReference type="EC" id="3.5.1.88" evidence="2"/>
<dbReference type="SUPFAM" id="SSF56420">
    <property type="entry name" value="Peptide deformylase"/>
    <property type="match status" value="1"/>
</dbReference>
<comment type="cofactor">
    <cofactor evidence="2">
        <name>Fe(2+)</name>
        <dbReference type="ChEBI" id="CHEBI:29033"/>
    </cofactor>
    <text evidence="2">Binds 1 Fe(2+) ion.</text>
</comment>
<comment type="caution">
    <text evidence="3">The sequence shown here is derived from an EMBL/GenBank/DDBJ whole genome shotgun (WGS) entry which is preliminary data.</text>
</comment>
<dbReference type="InterPro" id="IPR023635">
    <property type="entry name" value="Peptide_deformylase"/>
</dbReference>
<dbReference type="CDD" id="cd00487">
    <property type="entry name" value="Pep_deformylase"/>
    <property type="match status" value="1"/>
</dbReference>
<dbReference type="NCBIfam" id="NF001159">
    <property type="entry name" value="PRK00150.1-3"/>
    <property type="match status" value="1"/>
</dbReference>
<accession>A0A7V6A6G9</accession>
<feature type="binding site" evidence="2">
    <location>
        <position position="135"/>
    </location>
    <ligand>
        <name>Fe cation</name>
        <dbReference type="ChEBI" id="CHEBI:24875"/>
    </ligand>
</feature>
<evidence type="ECO:0000256" key="1">
    <source>
        <dbReference type="ARBA" id="ARBA00010759"/>
    </source>
</evidence>
<dbReference type="GO" id="GO:0042586">
    <property type="term" value="F:peptide deformylase activity"/>
    <property type="evidence" value="ECO:0007669"/>
    <property type="project" value="UniProtKB-UniRule"/>
</dbReference>
<dbReference type="Pfam" id="PF01327">
    <property type="entry name" value="Pep_deformylase"/>
    <property type="match status" value="1"/>
</dbReference>
<protein>
    <recommendedName>
        <fullName evidence="2">Peptide deformylase</fullName>
        <shortName evidence="2">PDF</shortName>
        <ecNumber evidence="2">3.5.1.88</ecNumber>
    </recommendedName>
    <alternativeName>
        <fullName evidence="2">Polypeptide deformylase</fullName>
    </alternativeName>
</protein>
<dbReference type="PANTHER" id="PTHR10458">
    <property type="entry name" value="PEPTIDE DEFORMYLASE"/>
    <property type="match status" value="1"/>
</dbReference>
<dbReference type="AlphaFoldDB" id="A0A7V6A6G9"/>
<proteinExistence type="inferred from homology"/>
<sequence length="168" mass="18602">MKIRPICTFPDQVLKTRAEEVTDINGDLQTLIDDMGATMYAAPGLGLAANQVGDLRRVIVFDVSSKEGPRDLQVIVNPCITECEGELVHNEGCLSVLDFSADVRRHSRVYVTGVDRHGKPIEVEAEGLKAVVLQHEIDHLNGILFIDRISSLKRGLYLRKLKKQAAAR</sequence>
<comment type="function">
    <text evidence="2">Removes the formyl group from the N-terminal Met of newly synthesized proteins. Requires at least a dipeptide for an efficient rate of reaction. N-terminal L-methionine is a prerequisite for activity but the enzyme has broad specificity at other positions.</text>
</comment>
<dbReference type="GO" id="GO:0006412">
    <property type="term" value="P:translation"/>
    <property type="evidence" value="ECO:0007669"/>
    <property type="project" value="UniProtKB-UniRule"/>
</dbReference>
<keyword evidence="2" id="KW-0648">Protein biosynthesis</keyword>
<evidence type="ECO:0000256" key="2">
    <source>
        <dbReference type="HAMAP-Rule" id="MF_00163"/>
    </source>
</evidence>
<keyword evidence="2" id="KW-0408">Iron</keyword>
<gene>
    <name evidence="2 3" type="primary">def</name>
    <name evidence="3" type="ORF">ENV52_14695</name>
</gene>
<feature type="active site" evidence="2">
    <location>
        <position position="136"/>
    </location>
</feature>
<keyword evidence="2 3" id="KW-0378">Hydrolase</keyword>